<dbReference type="GO" id="GO:0008270">
    <property type="term" value="F:zinc ion binding"/>
    <property type="evidence" value="ECO:0007669"/>
    <property type="project" value="UniProtKB-KW"/>
</dbReference>
<evidence type="ECO:0000256" key="7">
    <source>
        <dbReference type="SAM" id="MobiDB-lite"/>
    </source>
</evidence>
<evidence type="ECO:0000313" key="9">
    <source>
        <dbReference type="Proteomes" id="UP000050741"/>
    </source>
</evidence>
<feature type="domain" description="C2H2-type" evidence="8">
    <location>
        <begin position="152"/>
        <end position="179"/>
    </location>
</feature>
<dbReference type="PANTHER" id="PTHR23235:SF142">
    <property type="entry name" value="ZINC FINGER PROTEIN 384"/>
    <property type="match status" value="1"/>
</dbReference>
<dbReference type="GO" id="GO:0000978">
    <property type="term" value="F:RNA polymerase II cis-regulatory region sequence-specific DNA binding"/>
    <property type="evidence" value="ECO:0007669"/>
    <property type="project" value="TreeGrafter"/>
</dbReference>
<dbReference type="SUPFAM" id="SSF57667">
    <property type="entry name" value="beta-beta-alpha zinc fingers"/>
    <property type="match status" value="2"/>
</dbReference>
<dbReference type="AlphaFoldDB" id="A0A183CD21"/>
<evidence type="ECO:0000256" key="2">
    <source>
        <dbReference type="ARBA" id="ARBA00022737"/>
    </source>
</evidence>
<feature type="domain" description="C2H2-type" evidence="8">
    <location>
        <begin position="68"/>
        <end position="95"/>
    </location>
</feature>
<evidence type="ECO:0000259" key="8">
    <source>
        <dbReference type="PROSITE" id="PS50157"/>
    </source>
</evidence>
<sequence length="230" mass="26216">MDKSMTTRNLASPESTGTPKKKISAANIARAKKLAKQNSAIKVELPEMDWFNNDNRPNSPPPTNGRHFECAQCGKCFKQSSTLSTHLLFHSDTRPYPCEHCGKRFHQKSDMEKHTYIHTGEKPHKCTVCDKAFSQLSNLITHTRKHTGYKPFSCDYCDKTFQMKDDRSRHIEMHHGGMPMTEEVRALIEANKVVQHIKEKADSEQTIPEDGLGIDQLLAQLSTSSEFERR</sequence>
<feature type="domain" description="C2H2-type" evidence="8">
    <location>
        <begin position="96"/>
        <end position="123"/>
    </location>
</feature>
<proteinExistence type="predicted"/>
<dbReference type="Gene3D" id="3.30.160.60">
    <property type="entry name" value="Classic Zinc Finger"/>
    <property type="match status" value="4"/>
</dbReference>
<organism evidence="9 10">
    <name type="scientific">Globodera pallida</name>
    <name type="common">Potato cyst nematode worm</name>
    <name type="synonym">Heterodera pallida</name>
    <dbReference type="NCBI Taxonomy" id="36090"/>
    <lineage>
        <taxon>Eukaryota</taxon>
        <taxon>Metazoa</taxon>
        <taxon>Ecdysozoa</taxon>
        <taxon>Nematoda</taxon>
        <taxon>Chromadorea</taxon>
        <taxon>Rhabditida</taxon>
        <taxon>Tylenchina</taxon>
        <taxon>Tylenchomorpha</taxon>
        <taxon>Tylenchoidea</taxon>
        <taxon>Heteroderidae</taxon>
        <taxon>Heteroderinae</taxon>
        <taxon>Globodera</taxon>
    </lineage>
</organism>
<dbReference type="FunFam" id="3.30.160.60:FF:000345">
    <property type="entry name" value="Zinc finger protein Gfi-1"/>
    <property type="match status" value="1"/>
</dbReference>
<feature type="region of interest" description="Disordered" evidence="7">
    <location>
        <begin position="1"/>
        <end position="24"/>
    </location>
</feature>
<evidence type="ECO:0000256" key="1">
    <source>
        <dbReference type="ARBA" id="ARBA00022723"/>
    </source>
</evidence>
<dbReference type="InterPro" id="IPR013087">
    <property type="entry name" value="Znf_C2H2_type"/>
</dbReference>
<evidence type="ECO:0000256" key="4">
    <source>
        <dbReference type="ARBA" id="ARBA00022833"/>
    </source>
</evidence>
<dbReference type="PROSITE" id="PS00028">
    <property type="entry name" value="ZINC_FINGER_C2H2_1"/>
    <property type="match status" value="4"/>
</dbReference>
<keyword evidence="1" id="KW-0479">Metal-binding</keyword>
<dbReference type="Pfam" id="PF00096">
    <property type="entry name" value="zf-C2H2"/>
    <property type="match status" value="4"/>
</dbReference>
<name>A0A183CD21_GLOPA</name>
<keyword evidence="9" id="KW-1185">Reference proteome</keyword>
<evidence type="ECO:0000256" key="5">
    <source>
        <dbReference type="ARBA" id="ARBA00023242"/>
    </source>
</evidence>
<keyword evidence="5" id="KW-0539">Nucleus</keyword>
<evidence type="ECO:0000256" key="3">
    <source>
        <dbReference type="ARBA" id="ARBA00022771"/>
    </source>
</evidence>
<evidence type="ECO:0000313" key="10">
    <source>
        <dbReference type="WBParaSite" id="GPLIN_001077300"/>
    </source>
</evidence>
<dbReference type="Proteomes" id="UP000050741">
    <property type="component" value="Unassembled WGS sequence"/>
</dbReference>
<feature type="compositionally biased region" description="Polar residues" evidence="7">
    <location>
        <begin position="1"/>
        <end position="18"/>
    </location>
</feature>
<keyword evidence="4" id="KW-0862">Zinc</keyword>
<reference evidence="9" key="1">
    <citation type="submission" date="2014-05" db="EMBL/GenBank/DDBJ databases">
        <title>The genome and life-stage specific transcriptomes of Globodera pallida elucidate key aspects of plant parasitism by a cyst nematode.</title>
        <authorList>
            <person name="Cotton J.A."/>
            <person name="Lilley C.J."/>
            <person name="Jones L.M."/>
            <person name="Kikuchi T."/>
            <person name="Reid A.J."/>
            <person name="Thorpe P."/>
            <person name="Tsai I.J."/>
            <person name="Beasley H."/>
            <person name="Blok V."/>
            <person name="Cock P.J.A."/>
            <person name="Van den Akker S.E."/>
            <person name="Holroyd N."/>
            <person name="Hunt M."/>
            <person name="Mantelin S."/>
            <person name="Naghra H."/>
            <person name="Pain A."/>
            <person name="Palomares-Rius J.E."/>
            <person name="Zarowiecki M."/>
            <person name="Berriman M."/>
            <person name="Jones J.T."/>
            <person name="Urwin P.E."/>
        </authorList>
    </citation>
    <scope>NUCLEOTIDE SEQUENCE [LARGE SCALE GENOMIC DNA]</scope>
    <source>
        <strain evidence="9">Lindley</strain>
    </source>
</reference>
<dbReference type="FunFam" id="3.30.160.60:FF:000432">
    <property type="entry name" value="zinc finger protein Gfi-1b isoform X1"/>
    <property type="match status" value="1"/>
</dbReference>
<dbReference type="PANTHER" id="PTHR23235">
    <property type="entry name" value="KRUEPPEL-LIKE TRANSCRIPTION FACTOR"/>
    <property type="match status" value="1"/>
</dbReference>
<reference evidence="10" key="2">
    <citation type="submission" date="2016-06" db="UniProtKB">
        <authorList>
            <consortium name="WormBaseParasite"/>
        </authorList>
    </citation>
    <scope>IDENTIFICATION</scope>
</reference>
<dbReference type="FunFam" id="3.30.160.60:FF:000100">
    <property type="entry name" value="Zinc finger 45-like"/>
    <property type="match status" value="2"/>
</dbReference>
<dbReference type="InterPro" id="IPR036236">
    <property type="entry name" value="Znf_C2H2_sf"/>
</dbReference>
<protein>
    <submittedName>
        <fullName evidence="10">Zinc finger protein</fullName>
    </submittedName>
</protein>
<accession>A0A183CD21</accession>
<evidence type="ECO:0000256" key="6">
    <source>
        <dbReference type="PROSITE-ProRule" id="PRU00042"/>
    </source>
</evidence>
<feature type="domain" description="C2H2-type" evidence="8">
    <location>
        <begin position="124"/>
        <end position="151"/>
    </location>
</feature>
<dbReference type="SMART" id="SM00355">
    <property type="entry name" value="ZnF_C2H2"/>
    <property type="match status" value="4"/>
</dbReference>
<dbReference type="PROSITE" id="PS50157">
    <property type="entry name" value="ZINC_FINGER_C2H2_2"/>
    <property type="match status" value="4"/>
</dbReference>
<keyword evidence="3 6" id="KW-0863">Zinc-finger</keyword>
<keyword evidence="2" id="KW-0677">Repeat</keyword>
<dbReference type="GO" id="GO:0000981">
    <property type="term" value="F:DNA-binding transcription factor activity, RNA polymerase II-specific"/>
    <property type="evidence" value="ECO:0007669"/>
    <property type="project" value="TreeGrafter"/>
</dbReference>
<dbReference type="WBParaSite" id="GPLIN_001077300">
    <property type="protein sequence ID" value="GPLIN_001077300"/>
    <property type="gene ID" value="GPLIN_001077300"/>
</dbReference>